<dbReference type="PANTHER" id="PTHR47276:SF1">
    <property type="entry name" value="ANKYRIN REPEAT DOMAIN-CONTAINING PROTEIN 22"/>
    <property type="match status" value="1"/>
</dbReference>
<comment type="caution">
    <text evidence="3">The sequence shown here is derived from an EMBL/GenBank/DDBJ whole genome shotgun (WGS) entry which is preliminary data.</text>
</comment>
<feature type="compositionally biased region" description="Polar residues" evidence="2">
    <location>
        <begin position="1903"/>
        <end position="1916"/>
    </location>
</feature>
<feature type="coiled-coil region" evidence="1">
    <location>
        <begin position="1785"/>
        <end position="1812"/>
    </location>
</feature>
<gene>
    <name evidence="3" type="ORF">CJP74_00030</name>
</gene>
<feature type="compositionally biased region" description="Basic and acidic residues" evidence="2">
    <location>
        <begin position="1853"/>
        <end position="1865"/>
    </location>
</feature>
<dbReference type="EMBL" id="NRJH01000001">
    <property type="protein sequence ID" value="RIY34211.1"/>
    <property type="molecule type" value="Genomic_DNA"/>
</dbReference>
<dbReference type="PANTHER" id="PTHR47276">
    <property type="entry name" value="ANKYRIN REPEAT DOMAIN-CONTAINING PROTEIN 22"/>
    <property type="match status" value="1"/>
</dbReference>
<dbReference type="OrthoDB" id="9898351at2"/>
<proteinExistence type="predicted"/>
<reference evidence="3 4" key="1">
    <citation type="submission" date="2017-08" db="EMBL/GenBank/DDBJ databases">
        <title>Reclassification of Bisgaard taxon 37 and 44.</title>
        <authorList>
            <person name="Christensen H."/>
        </authorList>
    </citation>
    <scope>NUCLEOTIDE SEQUENCE [LARGE SCALE GENOMIC DNA]</scope>
    <source>
        <strain evidence="3 4">B96_4</strain>
    </source>
</reference>
<name>A0A3A1Y9I4_9GAMM</name>
<organism evidence="3 4">
    <name type="scientific">Psittacicella melopsittaci</name>
    <dbReference type="NCBI Taxonomy" id="2028576"/>
    <lineage>
        <taxon>Bacteria</taxon>
        <taxon>Pseudomonadati</taxon>
        <taxon>Pseudomonadota</taxon>
        <taxon>Gammaproteobacteria</taxon>
        <taxon>Pasteurellales</taxon>
        <taxon>Psittacicellaceae</taxon>
        <taxon>Psittacicella</taxon>
    </lineage>
</organism>
<evidence type="ECO:0000256" key="2">
    <source>
        <dbReference type="SAM" id="MobiDB-lite"/>
    </source>
</evidence>
<keyword evidence="4" id="KW-1185">Reference proteome</keyword>
<feature type="compositionally biased region" description="Polar residues" evidence="2">
    <location>
        <begin position="356"/>
        <end position="394"/>
    </location>
</feature>
<feature type="region of interest" description="Disordered" evidence="2">
    <location>
        <begin position="1812"/>
        <end position="1920"/>
    </location>
</feature>
<dbReference type="InterPro" id="IPR042802">
    <property type="entry name" value="ANR22"/>
</dbReference>
<sequence length="2346" mass="269416">MFKSTWQTLTGTLPHTWDEARATLFILPEQLPLERQLPKIIAAVLVTCSFSLRVYLKQEQRQAVYAYLSCYYSSQAFRVQGNLKDLTWYQLLTPEQVLCRVGEQELENSFDSSEQVICLAEQLASFKQIPAKLVVFVRKQELVQVQELLSAQGMPFRVENWDAREANRFWQEVYAQQANLLGYKAKQLLAQVSEAQPGYLLPAYLPLGQEYLPAVPAQLELLALPSWGQMRALRFNLLPSFNLATLAPSELALAHQTLGNLLALEYNQQVVNLYCYSSVPTQETRQDKPEQERQGEGERKIKAELKLEPQEKTELKLEPQEKTEFELEPKGKTELKLEPQEKTDFELEPQEKTELKLNNSSEPELEQVNNPKLKAPSQSQVQAEPLTTNPSQGKTFAGKAQLSEQDPRVQLLLQIKQQTWLGHQQAHWQQVYQVLERWQQQQSNKLIITARVPDLLDLTIWQELPLDFVPQQLKLHWWQGQLLLPEQEEQDWLHPQAPARTWHWHLSQELYLDTLVTQLLTDYAQELVPLLLAELYQSQEQAYLKTLSSCLAPQNLAQVFSHQEELSQELWQTPLFYVNWGTSIGQRVVNYLKAHGIAYQDLALDFSLQRKNWPEYSTLSKDKTEQDHLSSPLACPYTQHELQNSLSATCFMPQLWQQLESSHLVPAWGQVEVYLPSASLLALFPELLAACPYPQLAQNFIAVWDRFKQLLKQQAWQQDFAQQLQSQATWVVLGKTPWLSTTWQQHFLADSQRAHKNLQLSSAYNQEFALLGLELLELFHKVKPQLYSPAKVNLAQALAYEPLELFNLALAQLLQGKKASQSSSGQVSWQEVINQLEQGISLPCKQGKYTSYALSHCSPELMAGKTILYQEDFFTSTASVPLTPLPSLVLRWLDFKLAHSYPQYFPQYIHLSQVASSFEVKYRAWQAPLAMLQQSQHLWQLARIKHFSLEQVKPSFITWVHLIQKLQELGRDPWQAQLLLSALEQEKRVCSWSAWGQKFFAKPETESLEQKLLFYLMQYLEAIFPSNFTSWLENYCNELTIAWQKQDITLTFTSPSLPEPNQNTMPFTQRHTWQEQRKAWAREQSQQVLRQLLDWDKVFNSAQLCQAWQKEQVRQDIDLKAWQAWQGTQLYAQLAPLNIDLLAWQQLYQDFFLYRKLLLRFLKAKQISLARGEHLACLSWQDSHSQLLSLPCQWLVYDPQKLEPFAYCAEQQLCPQQIWAYFLWWQRKRAKLEQDWSLREQAPRAFVQQELGIYSLSQIHAQLTQSYYRRVHHRSKSLARSFFTSKNWVDYLYQQNNLASLPVSQLYPEHDFAQVSKYFTKEPEQGSLWQRYAGIAEHLAQAPQVQHQVAGIKDNFLWWAWQERNYAKLAWLNPQKLRTNFVSCLVKVQAEQLKQEPLLRQELEAQFLTPQALPRLLSFTAIQWQYKYALLKIHHERNLLPLEVLQPHYDRLVANYGLGSEPSLIAQIRTGLSREGLRWYKQEQTLAEADLERSKTPAETDFMRAQTTAEADLMQAQTPAEADLVRSKTPAEVDLVRSKTTAEVDLVRSKTPAEVDLVRSKTTAEVDLVRSKTTAEVDLEQGKTPAEADLERSKTTAEADLERSKTLAETDLMRAQTLAEVDLVRSKTTAEVDLMRSKTSAEADLERSKTLAETGLMQAQTPAEVDLEQGKTTAEDNLERVQTTAEVDLMRSKTTAETDSVRAQTTAEADLMQAQTPAESDLEQSKTPAEVNLEQVKTTAEGDLERSKTPAEVGLVQAKTPAEVNLERSKTPAEADLVQALTPAEANLEQDKNSAEANLMRAQTTAEVYLEQSKTPAEDNLERSRTPAEANLMRSKTTAETDSVRAQTTAEADLERSKTTVEVDSVRAQTPAEADSVRSKTPAEADLEQAKTTAQANFEPDKTSASTNLPLSSQSHKTTKLAEPRQGFWQRVLLKAKSLFPQKVKASYPTSTPIEPRALAHYWYDLREDTYLTYLRLQELTPVKQIKLELDLTNDTSPWQLQNSQGLVTSLACLQVKEDLTEEQAIAQAFAHIYSPAQILASQGISQEQVPARTPVSLISQDLLASGVYLEQVQTLEPENLSLANTYLEQEQEVLAPDWFFTQMGSALPEHATNCPPGIYLNAFEGKQIAYSYLFGQACYSMQFGYENKHFMQALADAYIDPQLVQTNFWGKEQQEYLQVLTPEKDPQESFAFYPQRASQTRAMYQVQAQALTSEVKVPLKSELPLSVDMHFARYRVSHLDLHLAKQKPELEVNQLMSRARFYYLFWTDLLPRLKNYHACLVGNMDWQFFAPSSAQQLSQLYMSTYSVYHLSAEQAELAQQLSQTSQAYAQYYYHWRLSQVLVQRE</sequence>
<feature type="region of interest" description="Disordered" evidence="2">
    <location>
        <begin position="281"/>
        <end position="395"/>
    </location>
</feature>
<feature type="compositionally biased region" description="Basic and acidic residues" evidence="2">
    <location>
        <begin position="1589"/>
        <end position="1602"/>
    </location>
</feature>
<evidence type="ECO:0000313" key="3">
    <source>
        <dbReference type="EMBL" id="RIY34211.1"/>
    </source>
</evidence>
<evidence type="ECO:0000256" key="1">
    <source>
        <dbReference type="SAM" id="Coils"/>
    </source>
</evidence>
<keyword evidence="1" id="KW-0175">Coiled coil</keyword>
<feature type="region of interest" description="Disordered" evidence="2">
    <location>
        <begin position="1577"/>
        <end position="1602"/>
    </location>
</feature>
<accession>A0A3A1Y9I4</accession>
<evidence type="ECO:0000313" key="4">
    <source>
        <dbReference type="Proteomes" id="UP000266258"/>
    </source>
</evidence>
<dbReference type="RefSeq" id="WP_119496230.1">
    <property type="nucleotide sequence ID" value="NZ_NRJH01000001.1"/>
</dbReference>
<feature type="compositionally biased region" description="Basic and acidic residues" evidence="2">
    <location>
        <begin position="284"/>
        <end position="355"/>
    </location>
</feature>
<feature type="compositionally biased region" description="Basic and acidic residues" evidence="2">
    <location>
        <begin position="1816"/>
        <end position="1826"/>
    </location>
</feature>
<dbReference type="Proteomes" id="UP000266258">
    <property type="component" value="Unassembled WGS sequence"/>
</dbReference>
<protein>
    <submittedName>
        <fullName evidence="3">Uncharacterized protein</fullName>
    </submittedName>
</protein>